<dbReference type="AlphaFoldDB" id="A0AAP5H089"/>
<sequence>MFDPTVFDNLKVGFENTLYDLDNLDELILITDRRDRLEMASMSREFVLQFSLRAHPEVTGEVVLSSSLEAIAAEILEKPDGVPGCRLQLRFAMKIVQPDPDCERIRTILQQSWPQQSIILKLQYVYEEEPRIYFVSAEVYFDRNVNEEQMGDIPELAEHMIDALTQLVALHTS</sequence>
<organism evidence="1 2">
    <name type="scientific">Paenibacillus amylolyticus</name>
    <dbReference type="NCBI Taxonomy" id="1451"/>
    <lineage>
        <taxon>Bacteria</taxon>
        <taxon>Bacillati</taxon>
        <taxon>Bacillota</taxon>
        <taxon>Bacilli</taxon>
        <taxon>Bacillales</taxon>
        <taxon>Paenibacillaceae</taxon>
        <taxon>Paenibacillus</taxon>
    </lineage>
</organism>
<reference evidence="1" key="1">
    <citation type="submission" date="2023-07" db="EMBL/GenBank/DDBJ databases">
        <title>Sorghum-associated microbial communities from plants grown in Nebraska, USA.</title>
        <authorList>
            <person name="Schachtman D."/>
        </authorList>
    </citation>
    <scope>NUCLEOTIDE SEQUENCE</scope>
    <source>
        <strain evidence="1">BE80</strain>
    </source>
</reference>
<accession>A0AAP5H089</accession>
<dbReference type="Proteomes" id="UP001254832">
    <property type="component" value="Unassembled WGS sequence"/>
</dbReference>
<evidence type="ECO:0000313" key="1">
    <source>
        <dbReference type="EMBL" id="MDR6723507.1"/>
    </source>
</evidence>
<protein>
    <submittedName>
        <fullName evidence="1">Uncharacterized protein</fullName>
    </submittedName>
</protein>
<gene>
    <name evidence="1" type="ORF">J2W91_001959</name>
</gene>
<name>A0AAP5H089_PAEAM</name>
<proteinExistence type="predicted"/>
<dbReference type="EMBL" id="JAVDTR010000004">
    <property type="protein sequence ID" value="MDR6723507.1"/>
    <property type="molecule type" value="Genomic_DNA"/>
</dbReference>
<comment type="caution">
    <text evidence="1">The sequence shown here is derived from an EMBL/GenBank/DDBJ whole genome shotgun (WGS) entry which is preliminary data.</text>
</comment>
<dbReference type="RefSeq" id="WP_310138707.1">
    <property type="nucleotide sequence ID" value="NZ_JAVDTR010000004.1"/>
</dbReference>
<evidence type="ECO:0000313" key="2">
    <source>
        <dbReference type="Proteomes" id="UP001254832"/>
    </source>
</evidence>